<reference evidence="1" key="1">
    <citation type="submission" date="2020-10" db="EMBL/GenBank/DDBJ databases">
        <title>Diversity and distribution of actinomycetes associated with coral in the coast of Hainan.</title>
        <authorList>
            <person name="Li F."/>
        </authorList>
    </citation>
    <scope>NUCLEOTIDE SEQUENCE</scope>
    <source>
        <strain evidence="1">HNM0983</strain>
    </source>
</reference>
<dbReference type="AlphaFoldDB" id="A0A929FZR1"/>
<name>A0A929FZR1_9PSEU</name>
<evidence type="ECO:0000313" key="1">
    <source>
        <dbReference type="EMBL" id="MBE9374840.1"/>
    </source>
</evidence>
<protein>
    <submittedName>
        <fullName evidence="1">Uncharacterized protein</fullName>
    </submittedName>
</protein>
<gene>
    <name evidence="1" type="ORF">IQ251_10340</name>
</gene>
<dbReference type="Proteomes" id="UP000598360">
    <property type="component" value="Unassembled WGS sequence"/>
</dbReference>
<accession>A0A929FZR1</accession>
<sequence>MRKRTPPELAALRTVFESGDPVPGAVVAAAYAAGGYASGPVPGLELVADSAQAARRVRSRTRELTFTTAERTLDMDLVPARRGFLLATGIVLEHAGAVALGSSVVVRHPRGECSGKLDEHGSFRIAGIPRGPISVVLRPGCGAAAGADWLVC</sequence>
<dbReference type="RefSeq" id="WP_193928274.1">
    <property type="nucleotide sequence ID" value="NZ_JADEYC010000015.1"/>
</dbReference>
<organism evidence="1 2">
    <name type="scientific">Saccharopolyspora montiporae</name>
    <dbReference type="NCBI Taxonomy" id="2781240"/>
    <lineage>
        <taxon>Bacteria</taxon>
        <taxon>Bacillati</taxon>
        <taxon>Actinomycetota</taxon>
        <taxon>Actinomycetes</taxon>
        <taxon>Pseudonocardiales</taxon>
        <taxon>Pseudonocardiaceae</taxon>
        <taxon>Saccharopolyspora</taxon>
    </lineage>
</organism>
<keyword evidence="2" id="KW-1185">Reference proteome</keyword>
<comment type="caution">
    <text evidence="1">The sequence shown here is derived from an EMBL/GenBank/DDBJ whole genome shotgun (WGS) entry which is preliminary data.</text>
</comment>
<evidence type="ECO:0000313" key="2">
    <source>
        <dbReference type="Proteomes" id="UP000598360"/>
    </source>
</evidence>
<dbReference type="EMBL" id="JADEYC010000015">
    <property type="protein sequence ID" value="MBE9374840.1"/>
    <property type="molecule type" value="Genomic_DNA"/>
</dbReference>
<proteinExistence type="predicted"/>